<reference evidence="5 6" key="1">
    <citation type="journal article" date="2010" name="Nat. Biotechnol.">
        <title>Genome sequence of the model mushroom Schizophyllum commune.</title>
        <authorList>
            <person name="Ohm R.A."/>
            <person name="de Jong J.F."/>
            <person name="Lugones L.G."/>
            <person name="Aerts A."/>
            <person name="Kothe E."/>
            <person name="Stajich J.E."/>
            <person name="de Vries R.P."/>
            <person name="Record E."/>
            <person name="Levasseur A."/>
            <person name="Baker S.E."/>
            <person name="Bartholomew K.A."/>
            <person name="Coutinho P.M."/>
            <person name="Erdmann S."/>
            <person name="Fowler T.J."/>
            <person name="Gathman A.C."/>
            <person name="Lombard V."/>
            <person name="Henrissat B."/>
            <person name="Knabe N."/>
            <person name="Kuees U."/>
            <person name="Lilly W.W."/>
            <person name="Lindquist E."/>
            <person name="Lucas S."/>
            <person name="Magnuson J.K."/>
            <person name="Piumi F."/>
            <person name="Raudaskoski M."/>
            <person name="Salamov A."/>
            <person name="Schmutz J."/>
            <person name="Schwarze F.W.M.R."/>
            <person name="vanKuyk P.A."/>
            <person name="Horton J.S."/>
            <person name="Grigoriev I.V."/>
            <person name="Woesten H.A.B."/>
        </authorList>
    </citation>
    <scope>NUCLEOTIDE SEQUENCE [LARGE SCALE GENOMIC DNA]</scope>
    <source>
        <strain evidence="6">H4-8 / FGSC 9210</strain>
    </source>
</reference>
<evidence type="ECO:0000256" key="4">
    <source>
        <dbReference type="SAM" id="SignalP"/>
    </source>
</evidence>
<evidence type="ECO:0000256" key="2">
    <source>
        <dbReference type="ARBA" id="ARBA00010421"/>
    </source>
</evidence>
<comment type="similarity">
    <text evidence="2">Belongs to the cerato-platanin family.</text>
</comment>
<dbReference type="OMA" id="ECGTCWQ"/>
<dbReference type="GO" id="GO:0005576">
    <property type="term" value="C:extracellular region"/>
    <property type="evidence" value="ECO:0007669"/>
    <property type="project" value="UniProtKB-SubCell"/>
</dbReference>
<dbReference type="InterPro" id="IPR010829">
    <property type="entry name" value="Cerato-platanin"/>
</dbReference>
<keyword evidence="4" id="KW-0732">Signal</keyword>
<evidence type="ECO:0000313" key="5">
    <source>
        <dbReference type="EMBL" id="EFJ01371.1"/>
    </source>
</evidence>
<organism evidence="6">
    <name type="scientific">Schizophyllum commune (strain H4-8 / FGSC 9210)</name>
    <name type="common">Split gill fungus</name>
    <dbReference type="NCBI Taxonomy" id="578458"/>
    <lineage>
        <taxon>Eukaryota</taxon>
        <taxon>Fungi</taxon>
        <taxon>Dikarya</taxon>
        <taxon>Basidiomycota</taxon>
        <taxon>Agaricomycotina</taxon>
        <taxon>Agaricomycetes</taxon>
        <taxon>Agaricomycetidae</taxon>
        <taxon>Agaricales</taxon>
        <taxon>Schizophyllaceae</taxon>
        <taxon>Schizophyllum</taxon>
    </lineage>
</organism>
<accession>D8PU25</accession>
<dbReference type="AlphaFoldDB" id="D8PU25"/>
<keyword evidence="6" id="KW-1185">Reference proteome</keyword>
<evidence type="ECO:0000256" key="3">
    <source>
        <dbReference type="ARBA" id="ARBA00022525"/>
    </source>
</evidence>
<gene>
    <name evidence="5" type="ORF">SCHCODRAFT_51314</name>
</gene>
<dbReference type="EMBL" id="GL377303">
    <property type="protein sequence ID" value="EFJ01371.1"/>
    <property type="molecule type" value="Genomic_DNA"/>
</dbReference>
<dbReference type="InParanoid" id="D8PU25"/>
<proteinExistence type="inferred from homology"/>
<keyword evidence="3" id="KW-0964">Secreted</keyword>
<dbReference type="InterPro" id="IPR036908">
    <property type="entry name" value="RlpA-like_sf"/>
</dbReference>
<dbReference type="CDD" id="cd22778">
    <property type="entry name" value="DPBB_CEPL-like"/>
    <property type="match status" value="1"/>
</dbReference>
<dbReference type="VEuPathDB" id="FungiDB:SCHCODRAFT_02604399"/>
<evidence type="ECO:0000313" key="6">
    <source>
        <dbReference type="Proteomes" id="UP000007431"/>
    </source>
</evidence>
<evidence type="ECO:0000256" key="1">
    <source>
        <dbReference type="ARBA" id="ARBA00004613"/>
    </source>
</evidence>
<comment type="subcellular location">
    <subcellularLocation>
        <location evidence="1">Secreted</location>
    </subcellularLocation>
</comment>
<feature type="chain" id="PRO_5003120320" evidence="4">
    <location>
        <begin position="21"/>
        <end position="154"/>
    </location>
</feature>
<dbReference type="Proteomes" id="UP000007431">
    <property type="component" value="Unassembled WGS sequence"/>
</dbReference>
<sequence length="154" mass="15946">MLAVCGLAFAFGTIPTYTSATSTNPTLPAGFAPLRVGFDPIYDTPTTPMTAVACSDGARGLIPLGFPTFASLPSFPFVGAVFAVAAWNSSACATCWELRYECAAGAKEWPKAPGQDASAQDEVTAMNELTCGHGVQLGVVQAAYRQVNIAMCGL</sequence>
<feature type="signal peptide" evidence="4">
    <location>
        <begin position="1"/>
        <end position="20"/>
    </location>
</feature>
<name>D8PU25_SCHCM</name>
<dbReference type="HOGENOM" id="CLU_111635_0_0_1"/>
<protein>
    <submittedName>
        <fullName evidence="5">Uncharacterized protein</fullName>
    </submittedName>
</protein>
<dbReference type="Gene3D" id="2.40.40.10">
    <property type="entry name" value="RlpA-like domain"/>
    <property type="match status" value="1"/>
</dbReference>
<dbReference type="Pfam" id="PF07249">
    <property type="entry name" value="Cerato-platanin"/>
    <property type="match status" value="1"/>
</dbReference>